<proteinExistence type="predicted"/>
<name>A0A183LPM1_9TREM</name>
<keyword evidence="2" id="KW-1185">Reference proteome</keyword>
<accession>A0A183LPM1</accession>
<evidence type="ECO:0000313" key="2">
    <source>
        <dbReference type="Proteomes" id="UP000277204"/>
    </source>
</evidence>
<dbReference type="Proteomes" id="UP000277204">
    <property type="component" value="Unassembled WGS sequence"/>
</dbReference>
<protein>
    <submittedName>
        <fullName evidence="1">Uncharacterized protein</fullName>
    </submittedName>
</protein>
<dbReference type="AlphaFoldDB" id="A0A183LPM1"/>
<dbReference type="EMBL" id="UZAI01002032">
    <property type="protein sequence ID" value="VDO67626.1"/>
    <property type="molecule type" value="Genomic_DNA"/>
</dbReference>
<evidence type="ECO:0000313" key="1">
    <source>
        <dbReference type="EMBL" id="VDO67626.1"/>
    </source>
</evidence>
<sequence>MDYENHISGKPWNTVESWMQLDVLNFTYYPALLFYAQQNIQVKTASVAAASAVTYINIHRVKSKILKYNTTSTNQITFDGEAPGDVERFT</sequence>
<reference evidence="1 2" key="1">
    <citation type="submission" date="2018-11" db="EMBL/GenBank/DDBJ databases">
        <authorList>
            <consortium name="Pathogen Informatics"/>
        </authorList>
    </citation>
    <scope>NUCLEOTIDE SEQUENCE [LARGE SCALE GENOMIC DNA]</scope>
    <source>
        <strain evidence="1 2">Zambia</strain>
    </source>
</reference>
<gene>
    <name evidence="1" type="ORF">SMRZ_LOCUS5746</name>
</gene>
<organism evidence="1 2">
    <name type="scientific">Schistosoma margrebowiei</name>
    <dbReference type="NCBI Taxonomy" id="48269"/>
    <lineage>
        <taxon>Eukaryota</taxon>
        <taxon>Metazoa</taxon>
        <taxon>Spiralia</taxon>
        <taxon>Lophotrochozoa</taxon>
        <taxon>Platyhelminthes</taxon>
        <taxon>Trematoda</taxon>
        <taxon>Digenea</taxon>
        <taxon>Strigeidida</taxon>
        <taxon>Schistosomatoidea</taxon>
        <taxon>Schistosomatidae</taxon>
        <taxon>Schistosoma</taxon>
    </lineage>
</organism>